<name>A0A4Q1SEL0_9BACT</name>
<sequence>MIRIELPAGLRRLAGTPLEISIEITGPVTQRTILDTVEDHYPMLAGTIRDHTTKLRRPYLRFFACEQDLSHLSPDDPLPEAVATGREPFLILGAIAGG</sequence>
<reference evidence="1 2" key="1">
    <citation type="journal article" date="2016" name="Int. J. Syst. Evol. Microbiol.">
        <title>Acidipila dinghuensis sp. nov., an acidobacterium isolated from forest soil.</title>
        <authorList>
            <person name="Jiang Y.W."/>
            <person name="Wang J."/>
            <person name="Chen M.H."/>
            <person name="Lv Y.Y."/>
            <person name="Qiu L.H."/>
        </authorList>
    </citation>
    <scope>NUCLEOTIDE SEQUENCE [LARGE SCALE GENOMIC DNA]</scope>
    <source>
        <strain evidence="1 2">DHOF10</strain>
    </source>
</reference>
<protein>
    <recommendedName>
        <fullName evidence="3">MoaD/ThiS family protein</fullName>
    </recommendedName>
</protein>
<accession>A0A4Q1SEL0</accession>
<keyword evidence="2" id="KW-1185">Reference proteome</keyword>
<gene>
    <name evidence="1" type="ORF">ESZ00_10300</name>
</gene>
<evidence type="ECO:0000313" key="2">
    <source>
        <dbReference type="Proteomes" id="UP000290253"/>
    </source>
</evidence>
<dbReference type="Proteomes" id="UP000290253">
    <property type="component" value="Unassembled WGS sequence"/>
</dbReference>
<comment type="caution">
    <text evidence="1">The sequence shown here is derived from an EMBL/GenBank/DDBJ whole genome shotgun (WGS) entry which is preliminary data.</text>
</comment>
<dbReference type="Gene3D" id="3.10.20.30">
    <property type="match status" value="1"/>
</dbReference>
<proteinExistence type="predicted"/>
<dbReference type="AlphaFoldDB" id="A0A4Q1SEL0"/>
<dbReference type="OrthoDB" id="121049at2"/>
<dbReference type="InterPro" id="IPR012675">
    <property type="entry name" value="Beta-grasp_dom_sf"/>
</dbReference>
<evidence type="ECO:0000313" key="1">
    <source>
        <dbReference type="EMBL" id="RXS95712.1"/>
    </source>
</evidence>
<dbReference type="EMBL" id="SDMK01000002">
    <property type="protein sequence ID" value="RXS95712.1"/>
    <property type="molecule type" value="Genomic_DNA"/>
</dbReference>
<dbReference type="CDD" id="cd17040">
    <property type="entry name" value="Ubl_MoaD_like"/>
    <property type="match status" value="1"/>
</dbReference>
<evidence type="ECO:0008006" key="3">
    <source>
        <dbReference type="Google" id="ProtNLM"/>
    </source>
</evidence>
<organism evidence="1 2">
    <name type="scientific">Silvibacterium dinghuense</name>
    <dbReference type="NCBI Taxonomy" id="1560006"/>
    <lineage>
        <taxon>Bacteria</taxon>
        <taxon>Pseudomonadati</taxon>
        <taxon>Acidobacteriota</taxon>
        <taxon>Terriglobia</taxon>
        <taxon>Terriglobales</taxon>
        <taxon>Acidobacteriaceae</taxon>
        <taxon>Silvibacterium</taxon>
    </lineage>
</organism>